<feature type="disulfide bond" evidence="13">
    <location>
        <begin position="2452"/>
        <end position="2464"/>
    </location>
</feature>
<dbReference type="Pfam" id="PF01826">
    <property type="entry name" value="TIL"/>
    <property type="match status" value="7"/>
</dbReference>
<feature type="disulfide bond" evidence="13">
    <location>
        <begin position="2459"/>
        <end position="2477"/>
    </location>
</feature>
<dbReference type="GO" id="GO:0007155">
    <property type="term" value="P:cell adhesion"/>
    <property type="evidence" value="ECO:0007669"/>
    <property type="project" value="UniProtKB-KW"/>
</dbReference>
<feature type="disulfide bond" evidence="13">
    <location>
        <begin position="2471"/>
        <end position="2486"/>
    </location>
</feature>
<feature type="compositionally biased region" description="Polar residues" evidence="14">
    <location>
        <begin position="2293"/>
        <end position="2343"/>
    </location>
</feature>
<keyword evidence="4" id="KW-0964">Secreted</keyword>
<evidence type="ECO:0000256" key="5">
    <source>
        <dbReference type="ARBA" id="ARBA00022536"/>
    </source>
</evidence>
<feature type="domain" description="VWFD" evidence="17">
    <location>
        <begin position="585"/>
        <end position="758"/>
    </location>
</feature>
<gene>
    <name evidence="18" type="ORF">U0070_024789</name>
</gene>
<keyword evidence="9" id="KW-0130">Cell adhesion</keyword>
<protein>
    <recommendedName>
        <fullName evidence="3">SCO-spondin</fullName>
    </recommendedName>
</protein>
<evidence type="ECO:0000313" key="19">
    <source>
        <dbReference type="Proteomes" id="UP001488838"/>
    </source>
</evidence>
<dbReference type="SMART" id="SM00832">
    <property type="entry name" value="C8"/>
    <property type="match status" value="3"/>
</dbReference>
<dbReference type="Pfam" id="PF08742">
    <property type="entry name" value="C8"/>
    <property type="match status" value="3"/>
</dbReference>
<feature type="disulfide bond" evidence="13">
    <location>
        <begin position="2402"/>
        <end position="2420"/>
    </location>
</feature>
<dbReference type="PROSITE" id="PS50022">
    <property type="entry name" value="FA58C_3"/>
    <property type="match status" value="1"/>
</dbReference>
<feature type="region of interest" description="Disordered" evidence="14">
    <location>
        <begin position="2272"/>
        <end position="2343"/>
    </location>
</feature>
<dbReference type="PROSITE" id="PS01209">
    <property type="entry name" value="LDLRA_1"/>
    <property type="match status" value="1"/>
</dbReference>
<feature type="disulfide bond" evidence="13">
    <location>
        <begin position="1441"/>
        <end position="1453"/>
    </location>
</feature>
<feature type="disulfide bond" evidence="13">
    <location>
        <begin position="1496"/>
        <end position="1511"/>
    </location>
</feature>
<keyword evidence="19" id="KW-1185">Reference proteome</keyword>
<dbReference type="InterPro" id="IPR036084">
    <property type="entry name" value="Ser_inhib-like_sf"/>
</dbReference>
<feature type="disulfide bond" evidence="13">
    <location>
        <begin position="1421"/>
        <end position="1436"/>
    </location>
</feature>
<dbReference type="InterPro" id="IPR023415">
    <property type="entry name" value="LDLR_class-A_CS"/>
</dbReference>
<evidence type="ECO:0000256" key="8">
    <source>
        <dbReference type="ARBA" id="ARBA00022837"/>
    </source>
</evidence>
<dbReference type="GO" id="GO:0005615">
    <property type="term" value="C:extracellular space"/>
    <property type="evidence" value="ECO:0007669"/>
    <property type="project" value="TreeGrafter"/>
</dbReference>
<dbReference type="InterPro" id="IPR014853">
    <property type="entry name" value="VWF/SSPO/ZAN-like_Cys-rich_dom"/>
</dbReference>
<comment type="similarity">
    <text evidence="2">Belongs to the thrombospondin family.</text>
</comment>
<keyword evidence="11" id="KW-0325">Glycoprotein</keyword>
<dbReference type="FunFam" id="2.20.100.10:FF:000001">
    <property type="entry name" value="semaphorin-5A isoform X1"/>
    <property type="match status" value="3"/>
</dbReference>
<dbReference type="SUPFAM" id="SSF57424">
    <property type="entry name" value="LDL receptor-like module"/>
    <property type="match status" value="10"/>
</dbReference>
<dbReference type="PANTHER" id="PTHR11339:SF396">
    <property type="entry name" value="SCO-SPONDIN"/>
    <property type="match status" value="1"/>
</dbReference>
<feature type="disulfide bond" evidence="13">
    <location>
        <begin position="1590"/>
        <end position="1602"/>
    </location>
</feature>
<feature type="domain" description="VWFD" evidence="17">
    <location>
        <begin position="1037"/>
        <end position="1207"/>
    </location>
</feature>
<dbReference type="SMART" id="SM00214">
    <property type="entry name" value="VWC"/>
    <property type="match status" value="4"/>
</dbReference>
<evidence type="ECO:0000256" key="9">
    <source>
        <dbReference type="ARBA" id="ARBA00022889"/>
    </source>
</evidence>
<dbReference type="FunFam" id="2.20.100.10:FF:000104">
    <property type="entry name" value="Papilin"/>
    <property type="match status" value="1"/>
</dbReference>
<dbReference type="SMART" id="SM00209">
    <property type="entry name" value="TSP1"/>
    <property type="match status" value="9"/>
</dbReference>
<feature type="disulfide bond" evidence="13">
    <location>
        <begin position="2272"/>
        <end position="2287"/>
    </location>
</feature>
<feature type="disulfide bond" evidence="13">
    <location>
        <begin position="1460"/>
        <end position="1475"/>
    </location>
</feature>
<dbReference type="PROSITE" id="PS50184">
    <property type="entry name" value="VWFC_2"/>
    <property type="match status" value="1"/>
</dbReference>
<dbReference type="PROSITE" id="PS50068">
    <property type="entry name" value="LDLRA_2"/>
    <property type="match status" value="10"/>
</dbReference>
<feature type="disulfide bond" evidence="13">
    <location>
        <begin position="1524"/>
        <end position="1542"/>
    </location>
</feature>
<sequence>MPEYLSQQSLGAWIRSTELLGDRGDNAGSCTPLSLDRRWCEQTETIHVEEEVTPRQEDLVPCTSLYHYIRLGWRLDLPRSGHVGLTRPPALGLCAIYKPPETRPATWNRTVRTCCPGWSGPHCTDALAGASPKDHCFVTRQCQPLAGSANSSAGSLEECCAQPWGQSWWDSSSQMCLSCSGQHRPGNASSEALLQPLTAAVAQLLSQRQRLSAVCSTWSGFHYRTFDGHHYHFLGQCTYLLAGAVDSTWAVHLRPRVHCPQSRPCWLVRVIMGSEEVLIQGGEVSVKGQPVPDGKPRLLHGMSLQWQGDWLVLSGSLGVVVRLDRSSSIAISVDHEFWGRTQGLCGLYNGRPEDDFVKPEGGLAMLAATFGNSWRLPGYESECLDAVEVAQGCEGLLQGTHTGLEMGKLQAQAQDICHQLLEDPFWQCHVQVPPDEYHEACLFAYCVGARAGRDPEGQQEAVCATFANYAQACARQHIYVHWRKPGFCERLCPGGQLYSDCVSSCPPSCSAVAQGEEGSCGKECVSGCECPAGLFWDGAHCVPAAHCPCYHRRLRYAPGDTVNQQCNPCVCQDGRWHCAQALCPAECAVGGDGHYFTFDGRSFSFRGNPGCHYSLVQDSVKGQLLVALEHGACDTGSCLHALSVFLGNTHIQLRYSGAVLVDGQDVGLPWIDAEGFNVSRASSAFLLLRWPGAWVLWGVDDPAAYISLEPRYAYQVQGLCGTFTWKQQDDFLTPTGDIETSVTAFASKFQVSGDERCPSMDNTPQFSCSTYSQRLTFAEATCAVLHGPTFQECHGLVDREPFRLRCLEAVCGCAPDRNCLCSVLSAYARRCAQEGVLLHWRNESLCPVLCPSGQEYQECAPVCGHHCGEPEECEELGSCVAGCNCPSGLLWDPEGQCVPPSMCPCQLGGRRYTFGNTATKKDCSHCICQERGLWNCTAHHCPPQQALCPRELVYAPGACLLTCDSPRANHSCLAGSTDGCVCPPGTVLLDKHCVPPDLCPCRHNGQWYPPNATIQEDCNICVCQGQRWHCTGQRCSAWCQASGAPHYVTFDGLVLTFPGACEYLLVREASGRFSVSIQNLPCGASGLTCTKAVTVRLDSTVVHMLRGQAVTVNGVGVRLPKVYTGLGLSLHHAGLFLLLTTRLGLTLLWDGGTRVLVQLSPHFHGRVAGLCGDFDGDASNDLRSRQGVLEPTAELTAHSWRLNPLCPEPGDMPHPCSVNTHRVNWAQARCGVILKPIFASCHTEVPPQQHYEWCVYDACGCDTGGDCECLCSAIAAYAHECARHRYHVRWRSQELCPLQCEGGQVYEACGPTCPPTCHDHHPETRWHCQAISCVEGCFCPEGTLLHGGACVEPSACPCEWGGSFFPPGTVLQKDCGNCTCQESQWHCGGDGARCEEMEPGCAEGEAPCRDGGHCVPLEWLCDNQDDCGDGSDEEGCATSSCGEGQMSCQSGHCLPLALLCDGRDDCGDGTDEQGCPCPLGSLPCADGRCLPPALLCDGHPDCLDAADEESCLGQVSCTSEEVSCDDGTCIRTMQLCDGVWDCPDGADEGPGHCSPPSLPTPPAGTWQSPFTSSLNIAPSPMGNASPASACGLFEFQCGSGECTPQGWRCDQEEDCPDGSDEIGCGGPCLLYQVPCAHSPHCVSPGQLCDGVPQCPDGSDEGPEACERLSAPGGTNGTGVPCPEFSCPNGTCIEFLLVCDGNPDCELSNEAEASLDEQDCGVWGSWGPWEPCSQTCGPGIQGRSRRCSPSRLPVLQNCPGPHHQSQACFSEACPVNGEWSSWSPWSQCSEPCGGSMTRHRQCRPPQNGGQDCALLPGSPRGTHQTNPCPQEGCPNATCLGELVFQPCAPCPLTCDDISGQTMCLPGRPCSSPGCWCPEGQVLGTEGRCVRPMQCPCLVNGTRYWPGQRIKMDCQICSCQDGRPHRCRPNPECSVDCGWSSWSPWAECLGPCSSQSLQWSFRSPNNPRLSGRGRRCRGIHRKARRCHTEPCEGCEQWGLVHHIGERWRGGPCTVCECLHRGVIRCSPYCPLGSCPQGWVLVEGMGESCCHCALPGKKQIVVPVTTPTPVPSPQIGAPLVTYVLPPLGDACYSPLGLAQLPMWASSRHVEHSSWAAVGAPTVGPDPREGVDAEWHAQPLYLQLDLRQPRNLTGIVVQGVDASAAPVTNLSLQFSSDGLRWHDYLSSLPDTVPPPTVLSTSPSPTAPEVWTFDQMVQARYIRVRPHDGHHSDNNRRDVFLWVELLGCKPVSPLAPPCPGTTHRCASGECVPKGGSCDSAVDCKDGSDEEGCEPLRAGSSSRVHSTARTPGLSSTQPGMFPSQTGEGLADTENQQPMQESSLPTGGQSVQTVTTFSTFPSGTKSLHPEMAAVTVLPPQSVTPATPVGQSVTPRPFPPVRCGPGQLPCDVLGCVRQEQLCDGREDCLDGSDEQHCASAGPFTVPTTALPGLPASRVLCSPSQLSCGSGECLPLEQRCDLQLNCQDGSDEDNCVDCVLAPWSGWSDCSHSCGLGLIFQRRELLRPPQPGGSCLLDQLRSKPCFVQACPVTGAWTEWGPWDPCSVSCGGGHQSRQRSCVDPPPKNGGAPCPGPSHERALCNLQLCPGDTDCGPGRVYVNAELCQKGQVPPCPPTCLDPKANRSCSGHCMEGCRCPPGLFLQDSRCLPLSECPCLVGQNLRQPGLPFLLDNCSECTCEEGVLLCKPGNCSQPCGWSAWSPWTPCDRPCGSGVRARFRSPSNPPVAFGGAPCEGDRQELQACYTEYQVGHPGRPGPPAPKAALSLGVTLVGGSVLGCAPAPGTHSAWERPPRWSPAAPLRAQCQAPGVYGPPGPPAQPPVMVVSRLVGGAALAWLLGILCAQDPTLRPETAIHIPAQVPSSSHLLGTRYWARCFTCPRQEHVTLEAEPTYRKNQGVQRQPRGVYFLSFLGRWAFFLTQTLVSCSQKHWRESGAKPRSKRRKWERTGGEGLPHLRLVTHCIKAFLLCPGNMVFRSAEQCHKEGGPCPQLCLAQDPGVECTGSCGPSCNCPPGLFLHNASCLPRSQCPCQLHGQLYAAGAIAHLDCNNCTCVSGEMVCTSELCPVTCGWSPWTPWTLCSQSCNVGVRRRFRAGTAPPAAFGGAECQGPNIDAEFCSLRPCRGGMILWVKKGGMRREGCLDSWAGERGVLGVEAIRMPPIGPGAEWSSWTPCSVPCGGGYRNRTQGSGPRSPVEFSTCSPQPCAGPVPGVCPKGQQWLDCAQGPASCAHLSTPRETNQTCQPGCYCLPGMLLLLLYLWAHHQLQLLALPACMVTLDPMEYVFSLLPARRHRHRFCIKPSSMAPFTPALLPTAAPTALCPGSEAEEEPCVLPGCDQAGSWSPWGPWSGCSRSCGGGLRSRTRACDQPPPQGLGDFCEGPQAQGEACQAQPCPVTNCSTIEGAEYSPCGPPCPRSCDDLVHCVWHCQPGCYCPLGKVLSADGTICVQPSHCSCLDLLTGKRHRPGTQLARPDGCNHW</sequence>
<dbReference type="SMART" id="SM00215">
    <property type="entry name" value="VWC_out"/>
    <property type="match status" value="5"/>
</dbReference>
<dbReference type="InterPro" id="IPR036383">
    <property type="entry name" value="TSP1_rpt_sf"/>
</dbReference>
<feature type="disulfide bond" evidence="13">
    <location>
        <begin position="2253"/>
        <end position="2265"/>
    </location>
</feature>
<keyword evidence="8" id="KW-0106">Calcium</keyword>
<dbReference type="InterPro" id="IPR001846">
    <property type="entry name" value="VWF_type-D"/>
</dbReference>
<dbReference type="PANTHER" id="PTHR11339">
    <property type="entry name" value="EXTRACELLULAR MATRIX GLYCOPROTEIN RELATED"/>
    <property type="match status" value="1"/>
</dbReference>
<dbReference type="Pfam" id="PF00754">
    <property type="entry name" value="F5_F8_type_C"/>
    <property type="match status" value="1"/>
</dbReference>
<evidence type="ECO:0000256" key="1">
    <source>
        <dbReference type="ARBA" id="ARBA00004239"/>
    </source>
</evidence>
<dbReference type="FunFam" id="4.10.400.10:FF:000208">
    <property type="entry name" value="SCO-spondin"/>
    <property type="match status" value="1"/>
</dbReference>
<dbReference type="Pfam" id="PF00057">
    <property type="entry name" value="Ldl_recept_a"/>
    <property type="match status" value="8"/>
</dbReference>
<dbReference type="InterPro" id="IPR000421">
    <property type="entry name" value="FA58C"/>
</dbReference>
<dbReference type="PROSITE" id="PS51233">
    <property type="entry name" value="VWFD"/>
    <property type="match status" value="3"/>
</dbReference>
<dbReference type="SUPFAM" id="SSF57603">
    <property type="entry name" value="FnI-like domain"/>
    <property type="match status" value="3"/>
</dbReference>
<evidence type="ECO:0000256" key="3">
    <source>
        <dbReference type="ARBA" id="ARBA00020523"/>
    </source>
</evidence>
<reference evidence="18 19" key="1">
    <citation type="journal article" date="2023" name="bioRxiv">
        <title>Conserved and derived expression patterns and positive selection on dental genes reveal complex evolutionary context of ever-growing rodent molars.</title>
        <authorList>
            <person name="Calamari Z.T."/>
            <person name="Song A."/>
            <person name="Cohen E."/>
            <person name="Akter M."/>
            <person name="Roy R.D."/>
            <person name="Hallikas O."/>
            <person name="Christensen M.M."/>
            <person name="Li P."/>
            <person name="Marangoni P."/>
            <person name="Jernvall J."/>
            <person name="Klein O.D."/>
        </authorList>
    </citation>
    <scope>NUCLEOTIDE SEQUENCE [LARGE SCALE GENOMIC DNA]</scope>
    <source>
        <strain evidence="18">V071</strain>
    </source>
</reference>
<dbReference type="PRINTS" id="PR00261">
    <property type="entry name" value="LDLRECEPTOR"/>
</dbReference>
<name>A0AAW0GYM9_MYOGA</name>
<dbReference type="FunFam" id="2.10.25.10:FF:000055">
    <property type="entry name" value="alpha-tectorin isoform X1"/>
    <property type="match status" value="4"/>
</dbReference>
<dbReference type="CDD" id="cd19941">
    <property type="entry name" value="TIL"/>
    <property type="match status" value="8"/>
</dbReference>
<dbReference type="PROSITE" id="PS50092">
    <property type="entry name" value="TSP1"/>
    <property type="match status" value="9"/>
</dbReference>
<dbReference type="Gene3D" id="2.60.120.260">
    <property type="entry name" value="Galactose-binding domain-like"/>
    <property type="match status" value="1"/>
</dbReference>
<evidence type="ECO:0000259" key="16">
    <source>
        <dbReference type="PROSITE" id="PS50184"/>
    </source>
</evidence>
<dbReference type="SMART" id="SM00192">
    <property type="entry name" value="LDLa"/>
    <property type="match status" value="10"/>
</dbReference>
<feature type="disulfide bond" evidence="13">
    <location>
        <begin position="1448"/>
        <end position="1466"/>
    </location>
</feature>
<dbReference type="Gene3D" id="2.10.25.10">
    <property type="entry name" value="Laminin"/>
    <property type="match status" value="8"/>
</dbReference>
<evidence type="ECO:0000259" key="15">
    <source>
        <dbReference type="PROSITE" id="PS50022"/>
    </source>
</evidence>
<dbReference type="Gene3D" id="4.10.400.10">
    <property type="entry name" value="Low-density Lipoprotein Receptor"/>
    <property type="match status" value="10"/>
</dbReference>
<evidence type="ECO:0000313" key="18">
    <source>
        <dbReference type="EMBL" id="KAK7796104.1"/>
    </source>
</evidence>
<evidence type="ECO:0000256" key="13">
    <source>
        <dbReference type="PROSITE-ProRule" id="PRU00124"/>
    </source>
</evidence>
<evidence type="ECO:0000259" key="17">
    <source>
        <dbReference type="PROSITE" id="PS51233"/>
    </source>
</evidence>
<comment type="subcellular location">
    <subcellularLocation>
        <location evidence="1">Secreted</location>
        <location evidence="1">Extracellular space</location>
    </subcellularLocation>
</comment>
<dbReference type="Pfam" id="PF00094">
    <property type="entry name" value="VWD"/>
    <property type="match status" value="3"/>
</dbReference>
<evidence type="ECO:0000256" key="7">
    <source>
        <dbReference type="ARBA" id="ARBA00022737"/>
    </source>
</evidence>
<dbReference type="SMART" id="SM00216">
    <property type="entry name" value="VWD"/>
    <property type="match status" value="3"/>
</dbReference>
<dbReference type="InterPro" id="IPR000884">
    <property type="entry name" value="TSP1_rpt"/>
</dbReference>
<dbReference type="Gene3D" id="2.20.100.10">
    <property type="entry name" value="Thrombospondin type-1 (TSP1) repeat"/>
    <property type="match status" value="9"/>
</dbReference>
<evidence type="ECO:0000256" key="14">
    <source>
        <dbReference type="SAM" id="MobiDB-lite"/>
    </source>
</evidence>
<comment type="caution">
    <text evidence="18">The sequence shown here is derived from an EMBL/GenBank/DDBJ whole genome shotgun (WGS) entry which is preliminary data.</text>
</comment>
<evidence type="ECO:0000256" key="12">
    <source>
        <dbReference type="ARBA" id="ARBA00045981"/>
    </source>
</evidence>
<comment type="function">
    <text evidence="12">Involved in the modulation of neuronal aggregation. May be involved in developmental events during the formation of the central nervous system.</text>
</comment>
<dbReference type="SUPFAM" id="SSF82895">
    <property type="entry name" value="TSP-1 type 1 repeat"/>
    <property type="match status" value="8"/>
</dbReference>
<keyword evidence="6" id="KW-0732">Signal</keyword>
<dbReference type="EMBL" id="JBBHLL010001428">
    <property type="protein sequence ID" value="KAK7796104.1"/>
    <property type="molecule type" value="Genomic_DNA"/>
</dbReference>
<dbReference type="FunFam" id="4.10.400.10:FF:000167">
    <property type="entry name" value="Predicted protein"/>
    <property type="match status" value="1"/>
</dbReference>
<feature type="disulfide bond" evidence="13">
    <location>
        <begin position="1517"/>
        <end position="1529"/>
    </location>
</feature>
<organism evidence="18 19">
    <name type="scientific">Myodes glareolus</name>
    <name type="common">Bank vole</name>
    <name type="synonym">Clethrionomys glareolus</name>
    <dbReference type="NCBI Taxonomy" id="447135"/>
    <lineage>
        <taxon>Eukaryota</taxon>
        <taxon>Metazoa</taxon>
        <taxon>Chordata</taxon>
        <taxon>Craniata</taxon>
        <taxon>Vertebrata</taxon>
        <taxon>Euteleostomi</taxon>
        <taxon>Mammalia</taxon>
        <taxon>Eutheria</taxon>
        <taxon>Euarchontoglires</taxon>
        <taxon>Glires</taxon>
        <taxon>Rodentia</taxon>
        <taxon>Myomorpha</taxon>
        <taxon>Muroidea</taxon>
        <taxon>Cricetidae</taxon>
        <taxon>Arvicolinae</taxon>
        <taxon>Myodes</taxon>
    </lineage>
</organism>
<dbReference type="SUPFAM" id="SSF49785">
    <property type="entry name" value="Galactose-binding domain-like"/>
    <property type="match status" value="1"/>
</dbReference>
<proteinExistence type="inferred from homology"/>
<dbReference type="InterPro" id="IPR050780">
    <property type="entry name" value="Mucin_vWF_Thrombospondin_sf"/>
</dbReference>
<dbReference type="GO" id="GO:0031012">
    <property type="term" value="C:extracellular matrix"/>
    <property type="evidence" value="ECO:0007669"/>
    <property type="project" value="TreeGrafter"/>
</dbReference>
<evidence type="ECO:0000256" key="10">
    <source>
        <dbReference type="ARBA" id="ARBA00023157"/>
    </source>
</evidence>
<feature type="domain" description="VWFD" evidence="17">
    <location>
        <begin position="213"/>
        <end position="384"/>
    </location>
</feature>
<dbReference type="InterPro" id="IPR002919">
    <property type="entry name" value="TIL_dom"/>
</dbReference>
<feature type="disulfide bond" evidence="13">
    <location>
        <begin position="2414"/>
        <end position="2429"/>
    </location>
</feature>
<feature type="disulfide bond" evidence="13">
    <location>
        <begin position="1597"/>
        <end position="1615"/>
    </location>
</feature>
<accession>A0AAW0GYM9</accession>
<dbReference type="InterPro" id="IPR036055">
    <property type="entry name" value="LDL_receptor-like_sf"/>
</dbReference>
<feature type="disulfide bond" evidence="13">
    <location>
        <begin position="2395"/>
        <end position="2407"/>
    </location>
</feature>
<feature type="domain" description="VWFC" evidence="16">
    <location>
        <begin position="1990"/>
        <end position="2050"/>
    </location>
</feature>
<dbReference type="SUPFAM" id="SSF57567">
    <property type="entry name" value="Serine protease inhibitors"/>
    <property type="match status" value="8"/>
</dbReference>
<feature type="domain" description="F5/8 type C" evidence="15">
    <location>
        <begin position="2088"/>
        <end position="2243"/>
    </location>
</feature>
<dbReference type="Pfam" id="PF00090">
    <property type="entry name" value="TSP_1"/>
    <property type="match status" value="8"/>
</dbReference>
<comment type="caution">
    <text evidence="13">Lacks conserved residue(s) required for the propagation of feature annotation.</text>
</comment>
<feature type="disulfide bond" evidence="13">
    <location>
        <begin position="1477"/>
        <end position="1489"/>
    </location>
</feature>
<dbReference type="InterPro" id="IPR002172">
    <property type="entry name" value="LDrepeatLR_classA_rpt"/>
</dbReference>
<evidence type="ECO:0000256" key="2">
    <source>
        <dbReference type="ARBA" id="ARBA00009456"/>
    </source>
</evidence>
<dbReference type="Proteomes" id="UP001488838">
    <property type="component" value="Unassembled WGS sequence"/>
</dbReference>
<feature type="disulfide bond" evidence="13">
    <location>
        <begin position="2260"/>
        <end position="2278"/>
    </location>
</feature>
<feature type="disulfide bond" evidence="13">
    <location>
        <begin position="1484"/>
        <end position="1502"/>
    </location>
</feature>
<evidence type="ECO:0000256" key="4">
    <source>
        <dbReference type="ARBA" id="ARBA00022525"/>
    </source>
</evidence>
<keyword evidence="7" id="KW-0677">Repeat</keyword>
<dbReference type="FunFam" id="2.20.100.10:FF:000080">
    <property type="entry name" value="SCO-spondin"/>
    <property type="match status" value="1"/>
</dbReference>
<feature type="disulfide bond" evidence="13">
    <location>
        <begin position="1609"/>
        <end position="1624"/>
    </location>
</feature>
<evidence type="ECO:0000256" key="6">
    <source>
        <dbReference type="ARBA" id="ARBA00022729"/>
    </source>
</evidence>
<dbReference type="InterPro" id="IPR008979">
    <property type="entry name" value="Galactose-bd-like_sf"/>
</dbReference>
<keyword evidence="5" id="KW-0245">EGF-like domain</keyword>
<dbReference type="InterPro" id="IPR001007">
    <property type="entry name" value="VWF_dom"/>
</dbReference>
<evidence type="ECO:0000256" key="11">
    <source>
        <dbReference type="ARBA" id="ARBA00023180"/>
    </source>
</evidence>
<feature type="disulfide bond" evidence="13">
    <location>
        <begin position="1686"/>
        <end position="1704"/>
    </location>
</feature>
<keyword evidence="10 13" id="KW-1015">Disulfide bond</keyword>
<dbReference type="CDD" id="cd00112">
    <property type="entry name" value="LDLa"/>
    <property type="match status" value="10"/>
</dbReference>